<feature type="domain" description="SET" evidence="8">
    <location>
        <begin position="111"/>
        <end position="229"/>
    </location>
</feature>
<evidence type="ECO:0000259" key="8">
    <source>
        <dbReference type="PROSITE" id="PS50280"/>
    </source>
</evidence>
<name>A0A6A3H8H5_9STRA</name>
<keyword evidence="4" id="KW-0489">Methyltransferase</keyword>
<organism evidence="10 11">
    <name type="scientific">Phytophthora rubi</name>
    <dbReference type="NCBI Taxonomy" id="129364"/>
    <lineage>
        <taxon>Eukaryota</taxon>
        <taxon>Sar</taxon>
        <taxon>Stramenopiles</taxon>
        <taxon>Oomycota</taxon>
        <taxon>Peronosporomycetes</taxon>
        <taxon>Peronosporales</taxon>
        <taxon>Peronosporaceae</taxon>
        <taxon>Phytophthora</taxon>
    </lineage>
</organism>
<gene>
    <name evidence="10" type="ORF">PR001_g28769</name>
</gene>
<evidence type="ECO:0000256" key="1">
    <source>
        <dbReference type="ARBA" id="ARBA00004123"/>
    </source>
</evidence>
<evidence type="ECO:0000313" key="11">
    <source>
        <dbReference type="Proteomes" id="UP000429607"/>
    </source>
</evidence>
<evidence type="ECO:0000256" key="7">
    <source>
        <dbReference type="ARBA" id="ARBA00023242"/>
    </source>
</evidence>
<dbReference type="Gene3D" id="2.170.270.10">
    <property type="entry name" value="SET domain"/>
    <property type="match status" value="1"/>
</dbReference>
<dbReference type="Proteomes" id="UP000429607">
    <property type="component" value="Unassembled WGS sequence"/>
</dbReference>
<comment type="caution">
    <text evidence="10">The sequence shown here is derived from an EMBL/GenBank/DDBJ whole genome shotgun (WGS) entry which is preliminary data.</text>
</comment>
<evidence type="ECO:0008006" key="12">
    <source>
        <dbReference type="Google" id="ProtNLM"/>
    </source>
</evidence>
<sequence>MRQLKLDAFLVHGNDIRQVPVHRENNPTNVERSVLQAFAEYEEASQNVYVSRARKDPLDDTPYCRCEARADWRLTCGADCDNRATQTECVQGYCASRTKCGNQRIQDGVHADLILVKNTGKGVSLVADAPINEDDLVIQYVGEVLSRNTYREREQRVMVELNSRHTYGMAVTSREVIDARRIGGLARFANHSCCPNCTIERWEVAGETCCGIFAKQAISRGDEITINYGNEFVQPDRRKRCFVQLTTAKGSCNWCRTRRQE</sequence>
<comment type="subcellular location">
    <subcellularLocation>
        <location evidence="2">Chromosome</location>
    </subcellularLocation>
    <subcellularLocation>
        <location evidence="1">Nucleus</location>
    </subcellularLocation>
</comment>
<dbReference type="InterPro" id="IPR050777">
    <property type="entry name" value="SET2_Histone-Lys_MeTrsfase"/>
</dbReference>
<dbReference type="Pfam" id="PF00856">
    <property type="entry name" value="SET"/>
    <property type="match status" value="1"/>
</dbReference>
<keyword evidence="6" id="KW-0949">S-adenosyl-L-methionine</keyword>
<dbReference type="GO" id="GO:0042054">
    <property type="term" value="F:histone methyltransferase activity"/>
    <property type="evidence" value="ECO:0007669"/>
    <property type="project" value="InterPro"/>
</dbReference>
<feature type="domain" description="AWS" evidence="9">
    <location>
        <begin position="59"/>
        <end position="109"/>
    </location>
</feature>
<dbReference type="AlphaFoldDB" id="A0A6A3H8H5"/>
<evidence type="ECO:0000313" key="10">
    <source>
        <dbReference type="EMBL" id="KAE8965325.1"/>
    </source>
</evidence>
<reference evidence="10 11" key="1">
    <citation type="submission" date="2018-09" db="EMBL/GenBank/DDBJ databases">
        <title>Genomic investigation of the strawberry pathogen Phytophthora fragariae indicates pathogenicity is determined by transcriptional variation in three key races.</title>
        <authorList>
            <person name="Adams T.M."/>
            <person name="Armitage A.D."/>
            <person name="Sobczyk M.K."/>
            <person name="Bates H.J."/>
            <person name="Dunwell J.M."/>
            <person name="Nellist C.F."/>
            <person name="Harrison R.J."/>
        </authorList>
    </citation>
    <scope>NUCLEOTIDE SEQUENCE [LARGE SCALE GENOMIC DNA]</scope>
    <source>
        <strain evidence="10 11">SCRP249</strain>
    </source>
</reference>
<evidence type="ECO:0000256" key="2">
    <source>
        <dbReference type="ARBA" id="ARBA00004286"/>
    </source>
</evidence>
<evidence type="ECO:0000256" key="3">
    <source>
        <dbReference type="ARBA" id="ARBA00022454"/>
    </source>
</evidence>
<dbReference type="SUPFAM" id="SSF82199">
    <property type="entry name" value="SET domain"/>
    <property type="match status" value="1"/>
</dbReference>
<dbReference type="GO" id="GO:0032259">
    <property type="term" value="P:methylation"/>
    <property type="evidence" value="ECO:0007669"/>
    <property type="project" value="UniProtKB-KW"/>
</dbReference>
<dbReference type="SMART" id="SM00570">
    <property type="entry name" value="AWS"/>
    <property type="match status" value="1"/>
</dbReference>
<evidence type="ECO:0000256" key="4">
    <source>
        <dbReference type="ARBA" id="ARBA00022603"/>
    </source>
</evidence>
<protein>
    <recommendedName>
        <fullName evidence="12">SET domain-containing protein</fullName>
    </recommendedName>
</protein>
<accession>A0A6A3H8H5</accession>
<keyword evidence="3" id="KW-0158">Chromosome</keyword>
<dbReference type="InterPro" id="IPR006560">
    <property type="entry name" value="AWS_dom"/>
</dbReference>
<dbReference type="SMART" id="SM00317">
    <property type="entry name" value="SET"/>
    <property type="match status" value="1"/>
</dbReference>
<evidence type="ECO:0000259" key="9">
    <source>
        <dbReference type="PROSITE" id="PS51215"/>
    </source>
</evidence>
<dbReference type="PROSITE" id="PS50280">
    <property type="entry name" value="SET"/>
    <property type="match status" value="1"/>
</dbReference>
<keyword evidence="5" id="KW-0808">Transferase</keyword>
<evidence type="ECO:0000256" key="5">
    <source>
        <dbReference type="ARBA" id="ARBA00022679"/>
    </source>
</evidence>
<dbReference type="GO" id="GO:0005694">
    <property type="term" value="C:chromosome"/>
    <property type="evidence" value="ECO:0007669"/>
    <property type="project" value="UniProtKB-SubCell"/>
</dbReference>
<dbReference type="PROSITE" id="PS51215">
    <property type="entry name" value="AWS"/>
    <property type="match status" value="1"/>
</dbReference>
<dbReference type="EMBL" id="QXFV01005341">
    <property type="protein sequence ID" value="KAE8965325.1"/>
    <property type="molecule type" value="Genomic_DNA"/>
</dbReference>
<evidence type="ECO:0000256" key="6">
    <source>
        <dbReference type="ARBA" id="ARBA00022691"/>
    </source>
</evidence>
<dbReference type="Pfam" id="PF17907">
    <property type="entry name" value="AWS"/>
    <property type="match status" value="1"/>
</dbReference>
<dbReference type="InterPro" id="IPR001214">
    <property type="entry name" value="SET_dom"/>
</dbReference>
<keyword evidence="7" id="KW-0539">Nucleus</keyword>
<proteinExistence type="predicted"/>
<dbReference type="PANTHER" id="PTHR22884">
    <property type="entry name" value="SET DOMAIN PROTEINS"/>
    <property type="match status" value="1"/>
</dbReference>
<dbReference type="InterPro" id="IPR046341">
    <property type="entry name" value="SET_dom_sf"/>
</dbReference>
<dbReference type="GO" id="GO:0005634">
    <property type="term" value="C:nucleus"/>
    <property type="evidence" value="ECO:0007669"/>
    <property type="project" value="UniProtKB-SubCell"/>
</dbReference>